<dbReference type="InterPro" id="IPR012292">
    <property type="entry name" value="Globin/Proto"/>
</dbReference>
<keyword evidence="4 6" id="KW-0408">Iron</keyword>
<evidence type="ECO:0000256" key="3">
    <source>
        <dbReference type="ARBA" id="ARBA00022723"/>
    </source>
</evidence>
<feature type="binding site" description="distal binding residue" evidence="6">
    <location>
        <position position="65"/>
    </location>
    <ligand>
        <name>heme</name>
        <dbReference type="ChEBI" id="CHEBI:30413"/>
    </ligand>
    <ligandPart>
        <name>Fe</name>
        <dbReference type="ChEBI" id="CHEBI:18248"/>
    </ligandPart>
</feature>
<evidence type="ECO:0000256" key="2">
    <source>
        <dbReference type="ARBA" id="ARBA00022617"/>
    </source>
</evidence>
<dbReference type="GO" id="GO:0046872">
    <property type="term" value="F:metal ion binding"/>
    <property type="evidence" value="ECO:0007669"/>
    <property type="project" value="UniProtKB-KW"/>
</dbReference>
<dbReference type="GO" id="GO:0005344">
    <property type="term" value="F:oxygen carrier activity"/>
    <property type="evidence" value="ECO:0007669"/>
    <property type="project" value="InterPro"/>
</dbReference>
<reference evidence="7 8" key="1">
    <citation type="submission" date="2018-08" db="EMBL/GenBank/DDBJ databases">
        <title>Pallidiluteibacterium maritimus gen. nov., sp. nov., isolated from coastal sediment.</title>
        <authorList>
            <person name="Zhou L.Y."/>
        </authorList>
    </citation>
    <scope>NUCLEOTIDE SEQUENCE [LARGE SCALE GENOMIC DNA]</scope>
    <source>
        <strain evidence="7 8">XSD2</strain>
    </source>
</reference>
<dbReference type="InterPro" id="IPR044203">
    <property type="entry name" value="GlbO/GLB3-like"/>
</dbReference>
<dbReference type="CDD" id="cd14774">
    <property type="entry name" value="TrHb2_HGbIV-like_O"/>
    <property type="match status" value="1"/>
</dbReference>
<gene>
    <name evidence="7" type="ORF">D1614_08200</name>
</gene>
<evidence type="ECO:0000256" key="1">
    <source>
        <dbReference type="ARBA" id="ARBA00022448"/>
    </source>
</evidence>
<evidence type="ECO:0000256" key="4">
    <source>
        <dbReference type="ARBA" id="ARBA00023004"/>
    </source>
</evidence>
<keyword evidence="8" id="KW-1185">Reference proteome</keyword>
<protein>
    <submittedName>
        <fullName evidence="7">Globin</fullName>
    </submittedName>
</protein>
<keyword evidence="3 6" id="KW-0479">Metal-binding</keyword>
<comment type="caution">
    <text evidence="7">The sequence shown here is derived from an EMBL/GenBank/DDBJ whole genome shotgun (WGS) entry which is preliminary data.</text>
</comment>
<accession>A0A399T356</accession>
<dbReference type="Gene3D" id="1.10.490.10">
    <property type="entry name" value="Globins"/>
    <property type="match status" value="1"/>
</dbReference>
<dbReference type="AlphaFoldDB" id="A0A399T356"/>
<dbReference type="SUPFAM" id="SSF46458">
    <property type="entry name" value="Globin-like"/>
    <property type="match status" value="1"/>
</dbReference>
<sequence>MEFTISKYFPGVRPNVPMPMHDMFTLLQEEGMRKMVSDHYDLVVQSPIKHLFPKNPIALEKAKEHSADFFIQICGGPDYFNQHRGMPQMNRRHRPFQITAEARIEWLNCYREVLKKLDLPENVLMSFWNYLDVFSKWMVNS</sequence>
<dbReference type="Proteomes" id="UP000265926">
    <property type="component" value="Unassembled WGS sequence"/>
</dbReference>
<evidence type="ECO:0000256" key="6">
    <source>
        <dbReference type="PIRSR" id="PIRSR601486-1"/>
    </source>
</evidence>
<evidence type="ECO:0000313" key="8">
    <source>
        <dbReference type="Proteomes" id="UP000265926"/>
    </source>
</evidence>
<dbReference type="InterPro" id="IPR009050">
    <property type="entry name" value="Globin-like_sf"/>
</dbReference>
<dbReference type="GO" id="GO:0020037">
    <property type="term" value="F:heme binding"/>
    <property type="evidence" value="ECO:0007669"/>
    <property type="project" value="InterPro"/>
</dbReference>
<proteinExistence type="inferred from homology"/>
<dbReference type="EMBL" id="QWGR01000003">
    <property type="protein sequence ID" value="RIJ49509.1"/>
    <property type="molecule type" value="Genomic_DNA"/>
</dbReference>
<keyword evidence="1" id="KW-0813">Transport</keyword>
<dbReference type="InterPro" id="IPR001486">
    <property type="entry name" value="Hemoglobin_trunc"/>
</dbReference>
<name>A0A399T356_9BACT</name>
<dbReference type="RefSeq" id="WP_119437395.1">
    <property type="nucleotide sequence ID" value="NZ_QWGR01000003.1"/>
</dbReference>
<dbReference type="PANTHER" id="PTHR47366">
    <property type="entry name" value="TWO-ON-TWO HEMOGLOBIN-3"/>
    <property type="match status" value="1"/>
</dbReference>
<dbReference type="Pfam" id="PF01152">
    <property type="entry name" value="Bac_globin"/>
    <property type="match status" value="1"/>
</dbReference>
<keyword evidence="2 6" id="KW-0349">Heme</keyword>
<dbReference type="GO" id="GO:0019825">
    <property type="term" value="F:oxygen binding"/>
    <property type="evidence" value="ECO:0007669"/>
    <property type="project" value="InterPro"/>
</dbReference>
<comment type="similarity">
    <text evidence="5">Belongs to the truncated hemoglobin family. Group II subfamily.</text>
</comment>
<dbReference type="OrthoDB" id="9790913at2"/>
<evidence type="ECO:0000313" key="7">
    <source>
        <dbReference type="EMBL" id="RIJ49509.1"/>
    </source>
</evidence>
<evidence type="ECO:0000256" key="5">
    <source>
        <dbReference type="ARBA" id="ARBA00034496"/>
    </source>
</evidence>
<dbReference type="PANTHER" id="PTHR47366:SF1">
    <property type="entry name" value="TWO-ON-TWO HEMOGLOBIN-3"/>
    <property type="match status" value="1"/>
</dbReference>
<organism evidence="7 8">
    <name type="scientific">Maribellus luteus</name>
    <dbReference type="NCBI Taxonomy" id="2305463"/>
    <lineage>
        <taxon>Bacteria</taxon>
        <taxon>Pseudomonadati</taxon>
        <taxon>Bacteroidota</taxon>
        <taxon>Bacteroidia</taxon>
        <taxon>Marinilabiliales</taxon>
        <taxon>Prolixibacteraceae</taxon>
        <taxon>Maribellus</taxon>
    </lineage>
</organism>